<dbReference type="Gene3D" id="3.30.565.10">
    <property type="entry name" value="Histidine kinase-like ATPase, C-terminal domain"/>
    <property type="match status" value="1"/>
</dbReference>
<dbReference type="Pfam" id="PF06580">
    <property type="entry name" value="His_kinase"/>
    <property type="match status" value="1"/>
</dbReference>
<proteinExistence type="predicted"/>
<dbReference type="Gene3D" id="2.130.10.10">
    <property type="entry name" value="YVTN repeat-like/Quinoprotein amine dehydrogenase"/>
    <property type="match status" value="2"/>
</dbReference>
<dbReference type="InterPro" id="IPR011110">
    <property type="entry name" value="Reg_prop"/>
</dbReference>
<dbReference type="PANTHER" id="PTHR34220:SF7">
    <property type="entry name" value="SENSOR HISTIDINE KINASE YPDA"/>
    <property type="match status" value="1"/>
</dbReference>
<keyword evidence="5" id="KW-1185">Reference proteome</keyword>
<dbReference type="Proteomes" id="UP000199663">
    <property type="component" value="Unassembled WGS sequence"/>
</dbReference>
<evidence type="ECO:0000259" key="3">
    <source>
        <dbReference type="Pfam" id="PF06580"/>
    </source>
</evidence>
<dbReference type="InterPro" id="IPR036890">
    <property type="entry name" value="HATPase_C_sf"/>
</dbReference>
<organism evidence="4 5">
    <name type="scientific">Rhodonellum ikkaensis</name>
    <dbReference type="NCBI Taxonomy" id="336829"/>
    <lineage>
        <taxon>Bacteria</taxon>
        <taxon>Pseudomonadati</taxon>
        <taxon>Bacteroidota</taxon>
        <taxon>Cytophagia</taxon>
        <taxon>Cytophagales</taxon>
        <taxon>Cytophagaceae</taxon>
        <taxon>Rhodonellum</taxon>
    </lineage>
</organism>
<dbReference type="InterPro" id="IPR013783">
    <property type="entry name" value="Ig-like_fold"/>
</dbReference>
<dbReference type="SUPFAM" id="SSF63829">
    <property type="entry name" value="Calcium-dependent phosphotriesterase"/>
    <property type="match status" value="2"/>
</dbReference>
<keyword evidence="1" id="KW-0812">Transmembrane</keyword>
<dbReference type="PANTHER" id="PTHR34220">
    <property type="entry name" value="SENSOR HISTIDINE KINASE YPDA"/>
    <property type="match status" value="1"/>
</dbReference>
<feature type="transmembrane region" description="Helical" evidence="1">
    <location>
        <begin position="760"/>
        <end position="782"/>
    </location>
</feature>
<evidence type="ECO:0000313" key="4">
    <source>
        <dbReference type="EMBL" id="SDZ24923.1"/>
    </source>
</evidence>
<name>A0A1H3RH62_9BACT</name>
<dbReference type="InterPro" id="IPR050640">
    <property type="entry name" value="Bact_2-comp_sensor_kinase"/>
</dbReference>
<reference evidence="4 5" key="1">
    <citation type="submission" date="2016-10" db="EMBL/GenBank/DDBJ databases">
        <authorList>
            <person name="Varghese N."/>
            <person name="Submissions S."/>
        </authorList>
    </citation>
    <scope>NUCLEOTIDE SEQUENCE [LARGE SCALE GENOMIC DNA]</scope>
    <source>
        <strain evidence="4 5">DSM 17997</strain>
    </source>
</reference>
<sequence>MHTRFFIACLVLVFCVVVQNQAQQFPNRNYTTLDGLPNNAIRSLFIDSRGLLWIGTENGISKMENNTFQNFDTSDGMAFNSCWVIAEDPMGRMWFGSYGGGVSMYDGRFFHTFTSKSGLINDKIRKLFYFEDRIWVGTEDGIAAIDVHSLEIISLEKSVFSGRRSYTSGFFVHNNLLHYTTFGYGIYSISPSGKAEFTIKKVRDHDKIYALGWDSDSLLLSNIGAIQRFAPADLTSSKPMEDGFGVSVVWDYARDNQDNLYAGAWGIFNKDGGLFKITGNKMVDMGKTFGVSSKVILATAYNPQTNMLYAGSNDKGLFAISLNPSIAYVQFDEKSVLGFAAISGKTAVLHTLGLTLLDKEDQATHQVDLKAFKRIELDYLQKNHKNLPKNVDGFFEMNFNLDAADVEFYGLIHTDSSLYVSSNIGIFELNAAGKFLTYIPVHTFVMGFTPDGRFIESNPYRGLRIYESPAKMEYQYFSDTLPHIPHQLSQIVHSGDKTYFSSVFHGLYTWEKGTFTSYLRAKKWSEEKLKVLHLMEDNSLVIASEFGDVFVADDKNGFTIKETIGKNDIEGNSIQFLESYQGNILIGTEKGLTVYRDGKTRFFDEEQGFTSKLFQTAKVIGEVLWLGTSEGYYKVHLPGLLLPVSPPLKLLVDELSINYDPVPAESFSWFVLQQKEIVVPHDRNTVYISFQPSGHQFPGKLSYRYRLKSDAAWSPFSKENKLSLPYLPPGVYPVEVEVQDSHTGVSNIFTLLTIRVKQPFYFEVWFLLPSLVLLILIGMKVYNRRMRNMRTQERNIASSSKRLVETKLEALLSQMNPHFIFNAISSIQYFILKNETEKALDYVNKFSRLVRSTLDNSSKLLITLEEETSYLKAYFTIENSRTENRVKLQIELDPELDPNKINVPPMLLQPFVENAFVHAFTESHQNPSIRINFGLMSENQLFCTIRDNGMGLQAREKFKIHESKGVKLVLERLRLLEGVVAEPLSIQYSPNGTTVEITIPIH</sequence>
<dbReference type="RefSeq" id="WP_019598170.1">
    <property type="nucleotide sequence ID" value="NZ_FNQC01000008.1"/>
</dbReference>
<dbReference type="InterPro" id="IPR015943">
    <property type="entry name" value="WD40/YVTN_repeat-like_dom_sf"/>
</dbReference>
<keyword evidence="2" id="KW-0732">Signal</keyword>
<keyword evidence="1" id="KW-1133">Transmembrane helix</keyword>
<feature type="signal peptide" evidence="2">
    <location>
        <begin position="1"/>
        <end position="22"/>
    </location>
</feature>
<dbReference type="InterPro" id="IPR010559">
    <property type="entry name" value="Sig_transdc_His_kin_internal"/>
</dbReference>
<feature type="domain" description="Signal transduction histidine kinase internal region" evidence="3">
    <location>
        <begin position="807"/>
        <end position="885"/>
    </location>
</feature>
<gene>
    <name evidence="4" type="ORF">SAMN05444412_108111</name>
</gene>
<protein>
    <submittedName>
        <fullName evidence="4">Two component regulator propeller</fullName>
    </submittedName>
</protein>
<evidence type="ECO:0000313" key="5">
    <source>
        <dbReference type="Proteomes" id="UP000199663"/>
    </source>
</evidence>
<dbReference type="SUPFAM" id="SSF55874">
    <property type="entry name" value="ATPase domain of HSP90 chaperone/DNA topoisomerase II/histidine kinase"/>
    <property type="match status" value="1"/>
</dbReference>
<comment type="caution">
    <text evidence="4">The sequence shown here is derived from an EMBL/GenBank/DDBJ whole genome shotgun (WGS) entry which is preliminary data.</text>
</comment>
<keyword evidence="1" id="KW-0472">Membrane</keyword>
<accession>A0A1H3RH62</accession>
<feature type="chain" id="PRO_5045664233" evidence="2">
    <location>
        <begin position="23"/>
        <end position="1002"/>
    </location>
</feature>
<dbReference type="EMBL" id="FNQC01000008">
    <property type="protein sequence ID" value="SDZ24923.1"/>
    <property type="molecule type" value="Genomic_DNA"/>
</dbReference>
<evidence type="ECO:0000256" key="1">
    <source>
        <dbReference type="SAM" id="Phobius"/>
    </source>
</evidence>
<evidence type="ECO:0000256" key="2">
    <source>
        <dbReference type="SAM" id="SignalP"/>
    </source>
</evidence>
<dbReference type="Pfam" id="PF07494">
    <property type="entry name" value="Reg_prop"/>
    <property type="match status" value="1"/>
</dbReference>
<dbReference type="Gene3D" id="2.60.40.10">
    <property type="entry name" value="Immunoglobulins"/>
    <property type="match status" value="1"/>
</dbReference>